<dbReference type="SUPFAM" id="SSF46689">
    <property type="entry name" value="Homeodomain-like"/>
    <property type="match status" value="1"/>
</dbReference>
<accession>H1Y330</accession>
<evidence type="ECO:0000256" key="2">
    <source>
        <dbReference type="ARBA" id="ARBA00023125"/>
    </source>
</evidence>
<sequence>MPSTIPHDIPIKNKLETGLVLKVSLMKEVIKPTTPHRHADYHELIWLREGSGYHEIDEVNFEVQAPVAFYLRPGQTHRWNFSSIPKGYVILFKEELLKKDDIDLLYNLPAQVPVADESLLFIILAAFYAEYKAKVPELEIHTAYLHFLIAKLRQYAANGASIPIKGIHDIFQQYKRLVNSHFLEQKQPAFYAGLLHITTAALNEACKKAVAKTASAIINERVLLEGKVFLSGTAKPIGEIAGILQFSDSPHFIKFFKHHTNLTPGAYRQLAMAKK</sequence>
<dbReference type="InterPro" id="IPR018060">
    <property type="entry name" value="HTH_AraC"/>
</dbReference>
<evidence type="ECO:0000313" key="6">
    <source>
        <dbReference type="Proteomes" id="UP000002774"/>
    </source>
</evidence>
<dbReference type="InterPro" id="IPR009057">
    <property type="entry name" value="Homeodomain-like_sf"/>
</dbReference>
<dbReference type="PANTHER" id="PTHR43280">
    <property type="entry name" value="ARAC-FAMILY TRANSCRIPTIONAL REGULATOR"/>
    <property type="match status" value="1"/>
</dbReference>
<dbReference type="Gene3D" id="2.60.120.10">
    <property type="entry name" value="Jelly Rolls"/>
    <property type="match status" value="1"/>
</dbReference>
<dbReference type="Pfam" id="PF12833">
    <property type="entry name" value="HTH_18"/>
    <property type="match status" value="1"/>
</dbReference>
<evidence type="ECO:0000256" key="3">
    <source>
        <dbReference type="ARBA" id="ARBA00023163"/>
    </source>
</evidence>
<dbReference type="RefSeq" id="WP_008509787.1">
    <property type="nucleotide sequence ID" value="NZ_CM001403.1"/>
</dbReference>
<reference evidence="5" key="1">
    <citation type="submission" date="2011-09" db="EMBL/GenBank/DDBJ databases">
        <title>The permanent draft genome of Mucilaginibacter paludis DSM 18603.</title>
        <authorList>
            <consortium name="US DOE Joint Genome Institute (JGI-PGF)"/>
            <person name="Lucas S."/>
            <person name="Han J."/>
            <person name="Lapidus A."/>
            <person name="Bruce D."/>
            <person name="Goodwin L."/>
            <person name="Pitluck S."/>
            <person name="Peters L."/>
            <person name="Kyrpides N."/>
            <person name="Mavromatis K."/>
            <person name="Ivanova N."/>
            <person name="Mikhailova N."/>
            <person name="Held B."/>
            <person name="Detter J.C."/>
            <person name="Tapia R."/>
            <person name="Han C."/>
            <person name="Land M."/>
            <person name="Hauser L."/>
            <person name="Markowitz V."/>
            <person name="Cheng J.-F."/>
            <person name="Hugenholtz P."/>
            <person name="Woyke T."/>
            <person name="Wu D."/>
            <person name="Tindall B."/>
            <person name="Brambilla E."/>
            <person name="Klenk H.-P."/>
            <person name="Eisen J.A."/>
        </authorList>
    </citation>
    <scope>NUCLEOTIDE SEQUENCE [LARGE SCALE GENOMIC DNA]</scope>
    <source>
        <strain evidence="5">DSM 18603</strain>
    </source>
</reference>
<protein>
    <submittedName>
        <fullName evidence="5">Transcriptional regulator, AraC family</fullName>
    </submittedName>
</protein>
<keyword evidence="2" id="KW-0238">DNA-binding</keyword>
<dbReference type="HOGENOM" id="CLU_000445_88_2_10"/>
<dbReference type="PANTHER" id="PTHR43280:SF32">
    <property type="entry name" value="TRANSCRIPTIONAL REGULATORY PROTEIN"/>
    <property type="match status" value="1"/>
</dbReference>
<keyword evidence="1" id="KW-0805">Transcription regulation</keyword>
<organism evidence="5 6">
    <name type="scientific">Mucilaginibacter paludis DSM 18603</name>
    <dbReference type="NCBI Taxonomy" id="714943"/>
    <lineage>
        <taxon>Bacteria</taxon>
        <taxon>Pseudomonadati</taxon>
        <taxon>Bacteroidota</taxon>
        <taxon>Sphingobacteriia</taxon>
        <taxon>Sphingobacteriales</taxon>
        <taxon>Sphingobacteriaceae</taxon>
        <taxon>Mucilaginibacter</taxon>
    </lineage>
</organism>
<dbReference type="Proteomes" id="UP000002774">
    <property type="component" value="Chromosome"/>
</dbReference>
<dbReference type="OrthoDB" id="2585681at2"/>
<dbReference type="SMART" id="SM00342">
    <property type="entry name" value="HTH_ARAC"/>
    <property type="match status" value="1"/>
</dbReference>
<evidence type="ECO:0000313" key="5">
    <source>
        <dbReference type="EMBL" id="EHQ28848.1"/>
    </source>
</evidence>
<dbReference type="Gene3D" id="1.10.10.60">
    <property type="entry name" value="Homeodomain-like"/>
    <property type="match status" value="1"/>
</dbReference>
<dbReference type="PROSITE" id="PS01124">
    <property type="entry name" value="HTH_ARAC_FAMILY_2"/>
    <property type="match status" value="1"/>
</dbReference>
<feature type="domain" description="HTH araC/xylS-type" evidence="4">
    <location>
        <begin position="172"/>
        <end position="270"/>
    </location>
</feature>
<dbReference type="AlphaFoldDB" id="H1Y330"/>
<dbReference type="EMBL" id="CM001403">
    <property type="protein sequence ID" value="EHQ28848.1"/>
    <property type="molecule type" value="Genomic_DNA"/>
</dbReference>
<dbReference type="GO" id="GO:0043565">
    <property type="term" value="F:sequence-specific DNA binding"/>
    <property type="evidence" value="ECO:0007669"/>
    <property type="project" value="InterPro"/>
</dbReference>
<dbReference type="STRING" id="714943.Mucpa_4763"/>
<keyword evidence="3" id="KW-0804">Transcription</keyword>
<dbReference type="eggNOG" id="COG2207">
    <property type="taxonomic scope" value="Bacteria"/>
</dbReference>
<evidence type="ECO:0000256" key="1">
    <source>
        <dbReference type="ARBA" id="ARBA00023015"/>
    </source>
</evidence>
<dbReference type="InterPro" id="IPR014710">
    <property type="entry name" value="RmlC-like_jellyroll"/>
</dbReference>
<dbReference type="InterPro" id="IPR011051">
    <property type="entry name" value="RmlC_Cupin_sf"/>
</dbReference>
<gene>
    <name evidence="5" type="ORF">Mucpa_4763</name>
</gene>
<dbReference type="SUPFAM" id="SSF51182">
    <property type="entry name" value="RmlC-like cupins"/>
    <property type="match status" value="1"/>
</dbReference>
<evidence type="ECO:0000259" key="4">
    <source>
        <dbReference type="PROSITE" id="PS01124"/>
    </source>
</evidence>
<proteinExistence type="predicted"/>
<name>H1Y330_9SPHI</name>
<keyword evidence="6" id="KW-1185">Reference proteome</keyword>
<dbReference type="GO" id="GO:0003700">
    <property type="term" value="F:DNA-binding transcription factor activity"/>
    <property type="evidence" value="ECO:0007669"/>
    <property type="project" value="InterPro"/>
</dbReference>